<dbReference type="InterPro" id="IPR008030">
    <property type="entry name" value="NmrA-like"/>
</dbReference>
<dbReference type="Gene3D" id="3.40.50.720">
    <property type="entry name" value="NAD(P)-binding Rossmann-like Domain"/>
    <property type="match status" value="1"/>
</dbReference>
<keyword evidence="2" id="KW-0521">NADP</keyword>
<gene>
    <name evidence="5" type="ORF">PAC_13410</name>
</gene>
<dbReference type="CDD" id="cd05251">
    <property type="entry name" value="NmrA_like_SDR_a"/>
    <property type="match status" value="1"/>
</dbReference>
<evidence type="ECO:0000313" key="6">
    <source>
        <dbReference type="Proteomes" id="UP000184330"/>
    </source>
</evidence>
<keyword evidence="6" id="KW-1185">Reference proteome</keyword>
<evidence type="ECO:0000259" key="4">
    <source>
        <dbReference type="Pfam" id="PF05368"/>
    </source>
</evidence>
<evidence type="ECO:0000256" key="1">
    <source>
        <dbReference type="ARBA" id="ARBA00006328"/>
    </source>
</evidence>
<evidence type="ECO:0000256" key="3">
    <source>
        <dbReference type="ARBA" id="ARBA00023002"/>
    </source>
</evidence>
<dbReference type="STRING" id="576137.A0A1L7XER2"/>
<dbReference type="GO" id="GO:0005634">
    <property type="term" value="C:nucleus"/>
    <property type="evidence" value="ECO:0007669"/>
    <property type="project" value="TreeGrafter"/>
</dbReference>
<proteinExistence type="inferred from homology"/>
<dbReference type="Pfam" id="PF05368">
    <property type="entry name" value="NmrA"/>
    <property type="match status" value="1"/>
</dbReference>
<evidence type="ECO:0000256" key="2">
    <source>
        <dbReference type="ARBA" id="ARBA00022857"/>
    </source>
</evidence>
<dbReference type="EMBL" id="FJOG01000024">
    <property type="protein sequence ID" value="CZR63513.1"/>
    <property type="molecule type" value="Genomic_DNA"/>
</dbReference>
<dbReference type="SUPFAM" id="SSF51735">
    <property type="entry name" value="NAD(P)-binding Rossmann-fold domains"/>
    <property type="match status" value="1"/>
</dbReference>
<reference evidence="5 6" key="1">
    <citation type="submission" date="2016-03" db="EMBL/GenBank/DDBJ databases">
        <authorList>
            <person name="Ploux O."/>
        </authorList>
    </citation>
    <scope>NUCLEOTIDE SEQUENCE [LARGE SCALE GENOMIC DNA]</scope>
    <source>
        <strain evidence="5 6">UAMH 11012</strain>
    </source>
</reference>
<dbReference type="PANTHER" id="PTHR42748:SF30">
    <property type="entry name" value="NMRA-LIKE DOMAIN-CONTAINING PROTEIN"/>
    <property type="match status" value="1"/>
</dbReference>
<organism evidence="5 6">
    <name type="scientific">Phialocephala subalpina</name>
    <dbReference type="NCBI Taxonomy" id="576137"/>
    <lineage>
        <taxon>Eukaryota</taxon>
        <taxon>Fungi</taxon>
        <taxon>Dikarya</taxon>
        <taxon>Ascomycota</taxon>
        <taxon>Pezizomycotina</taxon>
        <taxon>Leotiomycetes</taxon>
        <taxon>Helotiales</taxon>
        <taxon>Mollisiaceae</taxon>
        <taxon>Phialocephala</taxon>
        <taxon>Phialocephala fortinii species complex</taxon>
    </lineage>
</organism>
<dbReference type="OrthoDB" id="3358371at2759"/>
<dbReference type="Gene3D" id="3.90.25.10">
    <property type="entry name" value="UDP-galactose 4-epimerase, domain 1"/>
    <property type="match status" value="1"/>
</dbReference>
<dbReference type="InterPro" id="IPR036291">
    <property type="entry name" value="NAD(P)-bd_dom_sf"/>
</dbReference>
<dbReference type="Proteomes" id="UP000184330">
    <property type="component" value="Unassembled WGS sequence"/>
</dbReference>
<dbReference type="InterPro" id="IPR051164">
    <property type="entry name" value="NmrA-like_oxidored"/>
</dbReference>
<feature type="domain" description="NmrA-like" evidence="4">
    <location>
        <begin position="2"/>
        <end position="295"/>
    </location>
</feature>
<protein>
    <submittedName>
        <fullName evidence="5">Related to nitrogen metabolic regulation protein nmr</fullName>
    </submittedName>
</protein>
<dbReference type="AlphaFoldDB" id="A0A1L7XER2"/>
<dbReference type="PANTHER" id="PTHR42748">
    <property type="entry name" value="NITROGEN METABOLITE REPRESSION PROTEIN NMRA FAMILY MEMBER"/>
    <property type="match status" value="1"/>
</dbReference>
<comment type="similarity">
    <text evidence="1">Belongs to the NmrA-type oxidoreductase family.</text>
</comment>
<accession>A0A1L7XER2</accession>
<evidence type="ECO:0000313" key="5">
    <source>
        <dbReference type="EMBL" id="CZR63513.1"/>
    </source>
</evidence>
<sequence length="301" mass="33079">MSKILTVFGATGSQGGSVIKSIREHPTLSRTYKIRGITRLLYSAVSRSLAAEGVDMVQADLNEVESVYRAILGSYAVFAMTNFWEYRSAEVEFAQGKAIADACKKAGIECLIWSTLSHATTVSGGKLRLIHHFDSKADVETYIRSIHVPASFINPGCFMSNLKTMLTKTDDGSYELTLPMPSTTEIPLIDEANDTGKWVVSVLSKPSEALGQHFLEAAGWYTINDICAIFAKATGKQILFQQVSESAFAATNGEEVCEAWILLRDYAYFGLDAKVRLQASLEFLGQQPTSLEQYLVDSSPW</sequence>
<dbReference type="GO" id="GO:0016491">
    <property type="term" value="F:oxidoreductase activity"/>
    <property type="evidence" value="ECO:0007669"/>
    <property type="project" value="UniProtKB-KW"/>
</dbReference>
<keyword evidence="3" id="KW-0560">Oxidoreductase</keyword>
<name>A0A1L7XER2_9HELO</name>